<dbReference type="OrthoDB" id="8068875at2759"/>
<dbReference type="GO" id="GO:0050659">
    <property type="term" value="F:N-acetylgalactosamine 4-sulfate 6-O-sulfotransferase activity"/>
    <property type="evidence" value="ECO:0007669"/>
    <property type="project" value="UniProtKB-EC"/>
</dbReference>
<keyword evidence="2" id="KW-0808">Transferase</keyword>
<dbReference type="Proteomes" id="UP000507470">
    <property type="component" value="Unassembled WGS sequence"/>
</dbReference>
<organism evidence="2 3">
    <name type="scientific">Mytilus coruscus</name>
    <name type="common">Sea mussel</name>
    <dbReference type="NCBI Taxonomy" id="42192"/>
    <lineage>
        <taxon>Eukaryota</taxon>
        <taxon>Metazoa</taxon>
        <taxon>Spiralia</taxon>
        <taxon>Lophotrochozoa</taxon>
        <taxon>Mollusca</taxon>
        <taxon>Bivalvia</taxon>
        <taxon>Autobranchia</taxon>
        <taxon>Pteriomorphia</taxon>
        <taxon>Mytilida</taxon>
        <taxon>Mytiloidea</taxon>
        <taxon>Mytilidae</taxon>
        <taxon>Mytilinae</taxon>
        <taxon>Mytilus</taxon>
    </lineage>
</organism>
<proteinExistence type="predicted"/>
<dbReference type="SUPFAM" id="SSF52540">
    <property type="entry name" value="P-loop containing nucleoside triphosphate hydrolases"/>
    <property type="match status" value="1"/>
</dbReference>
<evidence type="ECO:0000259" key="1">
    <source>
        <dbReference type="Pfam" id="PF00685"/>
    </source>
</evidence>
<name>A0A6J8DSX8_MYTCO</name>
<reference evidence="2 3" key="1">
    <citation type="submission" date="2020-06" db="EMBL/GenBank/DDBJ databases">
        <authorList>
            <person name="Li R."/>
            <person name="Bekaert M."/>
        </authorList>
    </citation>
    <scope>NUCLEOTIDE SEQUENCE [LARGE SCALE GENOMIC DNA]</scope>
    <source>
        <strain evidence="3">wild</strain>
    </source>
</reference>
<dbReference type="InterPro" id="IPR000863">
    <property type="entry name" value="Sulfotransferase_dom"/>
</dbReference>
<dbReference type="InterPro" id="IPR052654">
    <property type="entry name" value="CS_Sulfotransferase"/>
</dbReference>
<dbReference type="EC" id="2.8.2.33" evidence="2"/>
<keyword evidence="3" id="KW-1185">Reference proteome</keyword>
<evidence type="ECO:0000313" key="2">
    <source>
        <dbReference type="EMBL" id="CAC5410827.1"/>
    </source>
</evidence>
<dbReference type="EMBL" id="CACVKT020007808">
    <property type="protein sequence ID" value="CAC5410827.1"/>
    <property type="molecule type" value="Genomic_DNA"/>
</dbReference>
<dbReference type="Pfam" id="PF00685">
    <property type="entry name" value="Sulfotransfer_1"/>
    <property type="match status" value="1"/>
</dbReference>
<feature type="domain" description="Sulfotransferase" evidence="1">
    <location>
        <begin position="94"/>
        <end position="246"/>
    </location>
</feature>
<sequence>MDKSGTTDLFNRLIKHPEIKVNTGVGGKETMWWSWRRYGLWLTRKIERQYLNDYIAYFDDSAAQINKTTNEQGYHYLITGDGSPMDMWDFRGWPQIPQNLNKSEPEILTPHLIRHLYPDMKFIIILRNPIDRLYSDYFFLNLSKQTPDAFDEAVRSSLLILNECYRINSLRKCLYDANLHHKWNEQTRIHLGFYYVYLLEWFNVFPRDQFIVLRTEDISKDMSLYMSKLYKFLGADELSMKQMNDLGILSKEHTYKTKEKQNVAPMSTVTREKLLNLYTPFNNKLAVMLNDPRFLWKDI</sequence>
<dbReference type="GO" id="GO:0019319">
    <property type="term" value="P:hexose biosynthetic process"/>
    <property type="evidence" value="ECO:0007669"/>
    <property type="project" value="TreeGrafter"/>
</dbReference>
<dbReference type="AlphaFoldDB" id="A0A6J8DSX8"/>
<dbReference type="Gene3D" id="3.40.50.300">
    <property type="entry name" value="P-loop containing nucleotide triphosphate hydrolases"/>
    <property type="match status" value="1"/>
</dbReference>
<dbReference type="PANTHER" id="PTHR15723">
    <property type="entry name" value="CARBOHYDRATE SULFOTRANSFERASE 15"/>
    <property type="match status" value="1"/>
</dbReference>
<gene>
    <name evidence="2" type="ORF">MCOR_43985</name>
</gene>
<evidence type="ECO:0000313" key="3">
    <source>
        <dbReference type="Proteomes" id="UP000507470"/>
    </source>
</evidence>
<dbReference type="PANTHER" id="PTHR15723:SF0">
    <property type="entry name" value="CARBOHYDRATE SULFOTRANSFERASE 15"/>
    <property type="match status" value="1"/>
</dbReference>
<dbReference type="InterPro" id="IPR027417">
    <property type="entry name" value="P-loop_NTPase"/>
</dbReference>
<accession>A0A6J8DSX8</accession>
<protein>
    <submittedName>
        <fullName evidence="2">CHST15</fullName>
        <ecNumber evidence="2">2.8.2.33</ecNumber>
    </submittedName>
</protein>